<dbReference type="InterPro" id="IPR013083">
    <property type="entry name" value="Znf_RING/FYVE/PHD"/>
</dbReference>
<evidence type="ECO:0000256" key="2">
    <source>
        <dbReference type="ARBA" id="ARBA00004906"/>
    </source>
</evidence>
<feature type="domain" description="RING-type" evidence="7">
    <location>
        <begin position="96"/>
        <end position="137"/>
    </location>
</feature>
<accession>A0ABD1M5I4</accession>
<dbReference type="PANTHER" id="PTHR12313">
    <property type="entry name" value="E3 UBIQUITIN-PROTEIN LIGASE RNF5-RELATED"/>
    <property type="match status" value="1"/>
</dbReference>
<organism evidence="8 9">
    <name type="scientific">Flemingia macrophylla</name>
    <dbReference type="NCBI Taxonomy" id="520843"/>
    <lineage>
        <taxon>Eukaryota</taxon>
        <taxon>Viridiplantae</taxon>
        <taxon>Streptophyta</taxon>
        <taxon>Embryophyta</taxon>
        <taxon>Tracheophyta</taxon>
        <taxon>Spermatophyta</taxon>
        <taxon>Magnoliopsida</taxon>
        <taxon>eudicotyledons</taxon>
        <taxon>Gunneridae</taxon>
        <taxon>Pentapetalae</taxon>
        <taxon>rosids</taxon>
        <taxon>fabids</taxon>
        <taxon>Fabales</taxon>
        <taxon>Fabaceae</taxon>
        <taxon>Papilionoideae</taxon>
        <taxon>50 kb inversion clade</taxon>
        <taxon>NPAAA clade</taxon>
        <taxon>indigoferoid/millettioid clade</taxon>
        <taxon>Phaseoleae</taxon>
        <taxon>Flemingia</taxon>
    </lineage>
</organism>
<reference evidence="8 9" key="1">
    <citation type="submission" date="2024-08" db="EMBL/GenBank/DDBJ databases">
        <title>Insights into the chromosomal genome structure of Flemingia macrophylla.</title>
        <authorList>
            <person name="Ding Y."/>
            <person name="Zhao Y."/>
            <person name="Bi W."/>
            <person name="Wu M."/>
            <person name="Zhao G."/>
            <person name="Gong Y."/>
            <person name="Li W."/>
            <person name="Zhang P."/>
        </authorList>
    </citation>
    <scope>NUCLEOTIDE SEQUENCE [LARGE SCALE GENOMIC DNA]</scope>
    <source>
        <strain evidence="8">DYQJB</strain>
        <tissue evidence="8">Leaf</tissue>
    </source>
</reference>
<keyword evidence="3 6" id="KW-0808">Transferase</keyword>
<keyword evidence="6" id="KW-0256">Endoplasmic reticulum</keyword>
<dbReference type="GO" id="GO:0006511">
    <property type="term" value="P:ubiquitin-dependent protein catabolic process"/>
    <property type="evidence" value="ECO:0007669"/>
    <property type="project" value="UniProtKB-UniRule"/>
</dbReference>
<evidence type="ECO:0000313" key="8">
    <source>
        <dbReference type="EMBL" id="KAL2330902.1"/>
    </source>
</evidence>
<dbReference type="EMBL" id="JBGMDY010000006">
    <property type="protein sequence ID" value="KAL2330902.1"/>
    <property type="molecule type" value="Genomic_DNA"/>
</dbReference>
<keyword evidence="6" id="KW-0479">Metal-binding</keyword>
<evidence type="ECO:0000256" key="5">
    <source>
        <dbReference type="PROSITE-ProRule" id="PRU00175"/>
    </source>
</evidence>
<comment type="function">
    <text evidence="6">E3 ubiquitin-protein ligase.</text>
</comment>
<dbReference type="SUPFAM" id="SSF57850">
    <property type="entry name" value="RING/U-box"/>
    <property type="match status" value="1"/>
</dbReference>
<dbReference type="PROSITE" id="PS50089">
    <property type="entry name" value="ZF_RING_2"/>
    <property type="match status" value="1"/>
</dbReference>
<dbReference type="Gene3D" id="3.30.40.10">
    <property type="entry name" value="Zinc/RING finger domain, C3HC4 (zinc finger)"/>
    <property type="match status" value="1"/>
</dbReference>
<dbReference type="GO" id="GO:0005789">
    <property type="term" value="C:endoplasmic reticulum membrane"/>
    <property type="evidence" value="ECO:0007669"/>
    <property type="project" value="UniProtKB-SubCell"/>
</dbReference>
<dbReference type="GO" id="GO:0061630">
    <property type="term" value="F:ubiquitin protein ligase activity"/>
    <property type="evidence" value="ECO:0007669"/>
    <property type="project" value="UniProtKB-UniRule"/>
</dbReference>
<protein>
    <recommendedName>
        <fullName evidence="6">E3 ubiquitin-protein ligase RMA</fullName>
        <ecNumber evidence="6">2.3.2.27</ecNumber>
    </recommendedName>
    <alternativeName>
        <fullName evidence="6">Protein RING membrane-anchor</fullName>
    </alternativeName>
    <alternativeName>
        <fullName evidence="6">RING-type E3 ubiquitin transferase RMA</fullName>
    </alternativeName>
</protein>
<gene>
    <name evidence="8" type="ORF">Fmac_018483</name>
</gene>
<evidence type="ECO:0000259" key="7">
    <source>
        <dbReference type="PROSITE" id="PS50089"/>
    </source>
</evidence>
<comment type="caution">
    <text evidence="8">The sequence shown here is derived from an EMBL/GenBank/DDBJ whole genome shotgun (WGS) entry which is preliminary data.</text>
</comment>
<dbReference type="Pfam" id="PF14634">
    <property type="entry name" value="zf-RING_5"/>
    <property type="match status" value="1"/>
</dbReference>
<name>A0ABD1M5I4_9FABA</name>
<evidence type="ECO:0000313" key="9">
    <source>
        <dbReference type="Proteomes" id="UP001603857"/>
    </source>
</evidence>
<dbReference type="InterPro" id="IPR001841">
    <property type="entry name" value="Znf_RING"/>
</dbReference>
<comment type="domain">
    <text evidence="6">The RING-type zinc finger domain is responsible for E3 ligase activity.</text>
</comment>
<dbReference type="AlphaFoldDB" id="A0ABD1M5I4"/>
<comment type="catalytic activity">
    <reaction evidence="1 6">
        <text>S-ubiquitinyl-[E2 ubiquitin-conjugating enzyme]-L-cysteine + [acceptor protein]-L-lysine = [E2 ubiquitin-conjugating enzyme]-L-cysteine + N(6)-ubiquitinyl-[acceptor protein]-L-lysine.</text>
        <dbReference type="EC" id="2.3.2.27"/>
    </reaction>
</comment>
<evidence type="ECO:0000256" key="4">
    <source>
        <dbReference type="ARBA" id="ARBA00022786"/>
    </source>
</evidence>
<dbReference type="EC" id="2.3.2.27" evidence="6"/>
<dbReference type="InterPro" id="IPR045103">
    <property type="entry name" value="RNF5/RNF185-like"/>
</dbReference>
<sequence>MELDLEERIRCLEAVNLRARQRERRPSHVPIQITNFAGESVTIVHDVHDEGRVHEKQLGIDVEGEMLGQGRMGKRKCTYLIAKALGVARDGNLFDCNICLDMARDPVLTCCGHLFCWPCFHKLSCAYSNVKECPVCEGEVTEEGIIPIYGNANIDNSDQIDSNETGLSVPPRPHARRITSMMQQIRN</sequence>
<dbReference type="GO" id="GO:0008270">
    <property type="term" value="F:zinc ion binding"/>
    <property type="evidence" value="ECO:0007669"/>
    <property type="project" value="UniProtKB-KW"/>
</dbReference>
<keyword evidence="5 6" id="KW-0863">Zinc-finger</keyword>
<comment type="pathway">
    <text evidence="2 6">Protein modification; protein ubiquitination.</text>
</comment>
<evidence type="ECO:0000256" key="6">
    <source>
        <dbReference type="RuleBase" id="RU369090"/>
    </source>
</evidence>
<keyword evidence="9" id="KW-1185">Reference proteome</keyword>
<dbReference type="Proteomes" id="UP001603857">
    <property type="component" value="Unassembled WGS sequence"/>
</dbReference>
<keyword evidence="6" id="KW-0862">Zinc</keyword>
<evidence type="ECO:0000256" key="1">
    <source>
        <dbReference type="ARBA" id="ARBA00000900"/>
    </source>
</evidence>
<evidence type="ECO:0000256" key="3">
    <source>
        <dbReference type="ARBA" id="ARBA00022679"/>
    </source>
</evidence>
<dbReference type="SMART" id="SM00184">
    <property type="entry name" value="RING"/>
    <property type="match status" value="1"/>
</dbReference>
<keyword evidence="4 6" id="KW-0833">Ubl conjugation pathway</keyword>
<comment type="subcellular location">
    <subcellularLocation>
        <location evidence="6">Endoplasmic reticulum membrane</location>
        <topology evidence="6">Single-pass type IV membrane protein</topology>
    </subcellularLocation>
</comment>
<proteinExistence type="predicted"/>